<dbReference type="HOGENOM" id="CLU_092805_0_0_12"/>
<evidence type="ECO:0000313" key="2">
    <source>
        <dbReference type="Proteomes" id="UP000007383"/>
    </source>
</evidence>
<dbReference type="AlphaFoldDB" id="H9UF91"/>
<dbReference type="Proteomes" id="UP000007383">
    <property type="component" value="Chromosome"/>
</dbReference>
<gene>
    <name evidence="1" type="ordered locus">Spiaf_0075</name>
</gene>
<proteinExistence type="predicted"/>
<dbReference type="PATRIC" id="fig|889378.3.peg.77"/>
<dbReference type="eggNOG" id="ENOG502Z9NN">
    <property type="taxonomic scope" value="Bacteria"/>
</dbReference>
<protein>
    <submittedName>
        <fullName evidence="1">Uncharacterized protein</fullName>
    </submittedName>
</protein>
<keyword evidence="2" id="KW-1185">Reference proteome</keyword>
<name>H9UF91_SPIAZ</name>
<sequence>MYFYLTVYPIEALIASQLPPEEFGTYMATGTKKSKFEPIMFFEVAGEFGEYFDWQYAKDRCVPHPGGEPKHTLYLSVYRTLENIPLQQLQGLYLTTRDGRSLRLQRGTMPGREERRFHLYQELCPVHPLVVSTLSPGDFAGFMTDPARTKITVPAIVFTDVKMVDLSTDGPTGNIGPAYDRNSDHLHDCIHEVEQLAAKPTKTVYRSNIERFSFQVINSGVFVGNRSEDPLFYPMPDLNTLHNQHYDWARSAQLL</sequence>
<dbReference type="OrthoDB" id="1118320at2"/>
<dbReference type="EMBL" id="CP003282">
    <property type="protein sequence ID" value="AFG36184.1"/>
    <property type="molecule type" value="Genomic_DNA"/>
</dbReference>
<accession>H9UF91</accession>
<organism evidence="1 2">
    <name type="scientific">Spirochaeta africana (strain ATCC 700263 / DSM 8902 / Z-7692)</name>
    <dbReference type="NCBI Taxonomy" id="889378"/>
    <lineage>
        <taxon>Bacteria</taxon>
        <taxon>Pseudomonadati</taxon>
        <taxon>Spirochaetota</taxon>
        <taxon>Spirochaetia</taxon>
        <taxon>Spirochaetales</taxon>
        <taxon>Spirochaetaceae</taxon>
        <taxon>Spirochaeta</taxon>
    </lineage>
</organism>
<dbReference type="RefSeq" id="WP_014454182.1">
    <property type="nucleotide sequence ID" value="NC_017098.1"/>
</dbReference>
<dbReference type="KEGG" id="sfc:Spiaf_0075"/>
<reference evidence="2" key="1">
    <citation type="journal article" date="2013" name="Stand. Genomic Sci.">
        <title>Complete genome sequence of the halophilic bacterium Spirochaeta africana type strain (Z-7692(T)) from the alkaline Lake Magadi in the East African Rift.</title>
        <authorList>
            <person name="Liolos K."/>
            <person name="Abt B."/>
            <person name="Scheuner C."/>
            <person name="Teshima H."/>
            <person name="Held B."/>
            <person name="Lapidus A."/>
            <person name="Nolan M."/>
            <person name="Lucas S."/>
            <person name="Deshpande S."/>
            <person name="Cheng J.F."/>
            <person name="Tapia R."/>
            <person name="Goodwin L.A."/>
            <person name="Pitluck S."/>
            <person name="Pagani I."/>
            <person name="Ivanova N."/>
            <person name="Mavromatis K."/>
            <person name="Mikhailova N."/>
            <person name="Huntemann M."/>
            <person name="Pati A."/>
            <person name="Chen A."/>
            <person name="Palaniappan K."/>
            <person name="Land M."/>
            <person name="Rohde M."/>
            <person name="Tindall B.J."/>
            <person name="Detter J.C."/>
            <person name="Goker M."/>
            <person name="Bristow J."/>
            <person name="Eisen J.A."/>
            <person name="Markowitz V."/>
            <person name="Hugenholtz P."/>
            <person name="Woyke T."/>
            <person name="Klenk H.P."/>
            <person name="Kyrpides N.C."/>
        </authorList>
    </citation>
    <scope>NUCLEOTIDE SEQUENCE</scope>
    <source>
        <strain evidence="2">ATCC 700263 / DSM 8902 / Z-7692</strain>
    </source>
</reference>
<evidence type="ECO:0000313" key="1">
    <source>
        <dbReference type="EMBL" id="AFG36184.1"/>
    </source>
</evidence>